<protein>
    <submittedName>
        <fullName evidence="6">HRAS-like suppressor 2</fullName>
    </submittedName>
</protein>
<evidence type="ECO:0000256" key="4">
    <source>
        <dbReference type="ARBA" id="ARBA00023098"/>
    </source>
</evidence>
<evidence type="ECO:0000256" key="1">
    <source>
        <dbReference type="ARBA" id="ARBA00007824"/>
    </source>
</evidence>
<evidence type="ECO:0000313" key="6">
    <source>
        <dbReference type="Ensembl" id="ENSSRHP00000025172.1"/>
    </source>
</evidence>
<keyword evidence="4" id="KW-0443">Lipid metabolism</keyword>
<feature type="domain" description="LRAT" evidence="5">
    <location>
        <begin position="8"/>
        <end position="116"/>
    </location>
</feature>
<dbReference type="PANTHER" id="PTHR13943">
    <property type="entry name" value="HRAS-LIKE SUPPRESSOR - RELATED"/>
    <property type="match status" value="1"/>
</dbReference>
<evidence type="ECO:0000256" key="2">
    <source>
        <dbReference type="ARBA" id="ARBA00022679"/>
    </source>
</evidence>
<keyword evidence="2" id="KW-0808">Transferase</keyword>
<reference evidence="6" key="2">
    <citation type="submission" date="2025-09" db="UniProtKB">
        <authorList>
            <consortium name="Ensembl"/>
        </authorList>
    </citation>
    <scope>IDENTIFICATION</scope>
</reference>
<keyword evidence="3" id="KW-0378">Hydrolase</keyword>
<dbReference type="Proteomes" id="UP000472270">
    <property type="component" value="Unassembled WGS sequence"/>
</dbReference>
<organism evidence="6 7">
    <name type="scientific">Sinocyclocheilus rhinocerous</name>
    <dbReference type="NCBI Taxonomy" id="307959"/>
    <lineage>
        <taxon>Eukaryota</taxon>
        <taxon>Metazoa</taxon>
        <taxon>Chordata</taxon>
        <taxon>Craniata</taxon>
        <taxon>Vertebrata</taxon>
        <taxon>Euteleostomi</taxon>
        <taxon>Actinopterygii</taxon>
        <taxon>Neopterygii</taxon>
        <taxon>Teleostei</taxon>
        <taxon>Ostariophysi</taxon>
        <taxon>Cypriniformes</taxon>
        <taxon>Cyprinidae</taxon>
        <taxon>Cyprininae</taxon>
        <taxon>Sinocyclocheilus</taxon>
    </lineage>
</organism>
<dbReference type="GO" id="GO:0016410">
    <property type="term" value="F:N-acyltransferase activity"/>
    <property type="evidence" value="ECO:0007669"/>
    <property type="project" value="TreeGrafter"/>
</dbReference>
<dbReference type="AlphaFoldDB" id="A0A673HG02"/>
<dbReference type="InterPro" id="IPR051496">
    <property type="entry name" value="H-rev107_PLA/AT"/>
</dbReference>
<gene>
    <name evidence="6" type="primary">LOC107755295</name>
</gene>
<dbReference type="InterPro" id="IPR007053">
    <property type="entry name" value="LRAT_dom"/>
</dbReference>
<sequence>MPSQDNLIEFSYPIGYAHWGVYDGDGYVIHFAVAGKHENFHLKTKIRRQLLSEVNVPKGARVSVSNNQHALEPSPVDEIRKRLDALLDKEFTYKIFTHNCEHFATFVRSGKAIFLGYSDMMLIPFKHRTFP</sequence>
<evidence type="ECO:0000313" key="7">
    <source>
        <dbReference type="Proteomes" id="UP000472270"/>
    </source>
</evidence>
<dbReference type="GO" id="GO:0070292">
    <property type="term" value="P:N-acylphosphatidylethanolamine metabolic process"/>
    <property type="evidence" value="ECO:0007669"/>
    <property type="project" value="TreeGrafter"/>
</dbReference>
<reference evidence="6" key="1">
    <citation type="submission" date="2025-08" db="UniProtKB">
        <authorList>
            <consortium name="Ensembl"/>
        </authorList>
    </citation>
    <scope>IDENTIFICATION</scope>
</reference>
<evidence type="ECO:0000256" key="3">
    <source>
        <dbReference type="ARBA" id="ARBA00022801"/>
    </source>
</evidence>
<dbReference type="Pfam" id="PF04970">
    <property type="entry name" value="LRAT"/>
    <property type="match status" value="1"/>
</dbReference>
<comment type="similarity">
    <text evidence="1">Belongs to the H-rev107 family.</text>
</comment>
<dbReference type="Gene3D" id="3.90.1720.10">
    <property type="entry name" value="endopeptidase domain like (from Nostoc punctiforme)"/>
    <property type="match status" value="1"/>
</dbReference>
<keyword evidence="7" id="KW-1185">Reference proteome</keyword>
<evidence type="ECO:0000259" key="5">
    <source>
        <dbReference type="PROSITE" id="PS51934"/>
    </source>
</evidence>
<dbReference type="GO" id="GO:0005737">
    <property type="term" value="C:cytoplasm"/>
    <property type="evidence" value="ECO:0007669"/>
    <property type="project" value="TreeGrafter"/>
</dbReference>
<dbReference type="GO" id="GO:0004623">
    <property type="term" value="F:phospholipase A2 activity"/>
    <property type="evidence" value="ECO:0007669"/>
    <property type="project" value="TreeGrafter"/>
</dbReference>
<dbReference type="GO" id="GO:0008970">
    <property type="term" value="F:phospholipase A1 activity"/>
    <property type="evidence" value="ECO:0007669"/>
    <property type="project" value="TreeGrafter"/>
</dbReference>
<accession>A0A673HG02</accession>
<proteinExistence type="inferred from homology"/>
<name>A0A673HG02_9TELE</name>
<dbReference type="PANTHER" id="PTHR13943:SF37">
    <property type="entry name" value="PHOSPHOLIPASE A AND ACYLTRANSFERASE 1"/>
    <property type="match status" value="1"/>
</dbReference>
<dbReference type="Ensembl" id="ENSSRHT00000025930.1">
    <property type="protein sequence ID" value="ENSSRHP00000025172.1"/>
    <property type="gene ID" value="ENSSRHG00000013202.1"/>
</dbReference>
<dbReference type="PROSITE" id="PS51934">
    <property type="entry name" value="LRAT"/>
    <property type="match status" value="1"/>
</dbReference>